<proteinExistence type="predicted"/>
<protein>
    <submittedName>
        <fullName evidence="1">Uncharacterized protein</fullName>
    </submittedName>
</protein>
<organism evidence="1">
    <name type="scientific">uncultured Caudovirales phage</name>
    <dbReference type="NCBI Taxonomy" id="2100421"/>
    <lineage>
        <taxon>Viruses</taxon>
        <taxon>Duplodnaviria</taxon>
        <taxon>Heunggongvirae</taxon>
        <taxon>Uroviricota</taxon>
        <taxon>Caudoviricetes</taxon>
        <taxon>Peduoviridae</taxon>
        <taxon>Maltschvirus</taxon>
        <taxon>Maltschvirus maltsch</taxon>
    </lineage>
</organism>
<name>A0A6J5N604_9CAUD</name>
<gene>
    <name evidence="1" type="ORF">UFOVP611_29</name>
</gene>
<reference evidence="1" key="1">
    <citation type="submission" date="2020-04" db="EMBL/GenBank/DDBJ databases">
        <authorList>
            <person name="Chiriac C."/>
            <person name="Salcher M."/>
            <person name="Ghai R."/>
            <person name="Kavagutti S V."/>
        </authorList>
    </citation>
    <scope>NUCLEOTIDE SEQUENCE</scope>
</reference>
<evidence type="ECO:0000313" key="1">
    <source>
        <dbReference type="EMBL" id="CAB4152756.1"/>
    </source>
</evidence>
<sequence length="78" mass="9063">MRPGNITTNCLKKSKMAKIKNNRRYYLHRKVKQINGVLLSVKLKTMYINSNDNPARYIENKYISALIDAGYSLQTQIN</sequence>
<accession>A0A6J5N604</accession>
<dbReference type="EMBL" id="LR796579">
    <property type="protein sequence ID" value="CAB4152756.1"/>
    <property type="molecule type" value="Genomic_DNA"/>
</dbReference>